<dbReference type="EMBL" id="PVUE01000006">
    <property type="protein sequence ID" value="PRZ42211.1"/>
    <property type="molecule type" value="Genomic_DNA"/>
</dbReference>
<protein>
    <submittedName>
        <fullName evidence="7">Putative ABC transport system permease protein</fullName>
    </submittedName>
</protein>
<evidence type="ECO:0000256" key="6">
    <source>
        <dbReference type="SAM" id="Phobius"/>
    </source>
</evidence>
<evidence type="ECO:0000256" key="2">
    <source>
        <dbReference type="ARBA" id="ARBA00005268"/>
    </source>
</evidence>
<dbReference type="RefSeq" id="WP_202862478.1">
    <property type="nucleotide sequence ID" value="NZ_PVUE01000006.1"/>
</dbReference>
<feature type="transmembrane region" description="Helical" evidence="6">
    <location>
        <begin position="192"/>
        <end position="213"/>
    </location>
</feature>
<organism evidence="7 8">
    <name type="scientific">Antricoccus suffuscus</name>
    <dbReference type="NCBI Taxonomy" id="1629062"/>
    <lineage>
        <taxon>Bacteria</taxon>
        <taxon>Bacillati</taxon>
        <taxon>Actinomycetota</taxon>
        <taxon>Actinomycetes</taxon>
        <taxon>Geodermatophilales</taxon>
        <taxon>Antricoccaceae</taxon>
        <taxon>Antricoccus</taxon>
    </lineage>
</organism>
<comment type="similarity">
    <text evidence="2">Belongs to the UPF0014 family.</text>
</comment>
<reference evidence="7 8" key="1">
    <citation type="submission" date="2018-03" db="EMBL/GenBank/DDBJ databases">
        <title>Genomic Encyclopedia of Archaeal and Bacterial Type Strains, Phase II (KMG-II): from individual species to whole genera.</title>
        <authorList>
            <person name="Goeker M."/>
        </authorList>
    </citation>
    <scope>NUCLEOTIDE SEQUENCE [LARGE SCALE GENOMIC DNA]</scope>
    <source>
        <strain evidence="7 8">DSM 100065</strain>
    </source>
</reference>
<evidence type="ECO:0000256" key="1">
    <source>
        <dbReference type="ARBA" id="ARBA00004141"/>
    </source>
</evidence>
<dbReference type="PANTHER" id="PTHR30028:SF0">
    <property type="entry name" value="PROTEIN ALUMINUM SENSITIVE 3"/>
    <property type="match status" value="1"/>
</dbReference>
<feature type="transmembrane region" description="Helical" evidence="6">
    <location>
        <begin position="219"/>
        <end position="240"/>
    </location>
</feature>
<proteinExistence type="inferred from homology"/>
<dbReference type="Proteomes" id="UP000237752">
    <property type="component" value="Unassembled WGS sequence"/>
</dbReference>
<keyword evidence="8" id="KW-1185">Reference proteome</keyword>
<evidence type="ECO:0000256" key="3">
    <source>
        <dbReference type="ARBA" id="ARBA00022692"/>
    </source>
</evidence>
<evidence type="ECO:0000313" key="7">
    <source>
        <dbReference type="EMBL" id="PRZ42211.1"/>
    </source>
</evidence>
<evidence type="ECO:0000256" key="4">
    <source>
        <dbReference type="ARBA" id="ARBA00022989"/>
    </source>
</evidence>
<evidence type="ECO:0000313" key="8">
    <source>
        <dbReference type="Proteomes" id="UP000237752"/>
    </source>
</evidence>
<keyword evidence="5 6" id="KW-0472">Membrane</keyword>
<evidence type="ECO:0000256" key="5">
    <source>
        <dbReference type="ARBA" id="ARBA00023136"/>
    </source>
</evidence>
<comment type="caution">
    <text evidence="7">The sequence shown here is derived from an EMBL/GenBank/DDBJ whole genome shotgun (WGS) entry which is preliminary data.</text>
</comment>
<feature type="transmembrane region" description="Helical" evidence="6">
    <location>
        <begin position="12"/>
        <end position="30"/>
    </location>
</feature>
<feature type="transmembrane region" description="Helical" evidence="6">
    <location>
        <begin position="63"/>
        <end position="80"/>
    </location>
</feature>
<sequence length="249" mass="26171">MGNSAINIDWRFGVLIVVLLGGAIAINRAMQLGSARAVLTGGARAVIQLGIVSLIIVWVLHQWWSTITFLIVMMLVGAATSSGRIENTWKRWYLTLIPITCGTLPTVALILLSGAVPMRPISVLPVCGILIGAAMTSTTLAGKRMREELHTRRGEVDAGLSIGLSDRDAIQLVAKPASALALIPALDQMRTVGLVTLPGAFIGLLLGGAPPLQAGAGQLLVLAGIQLVQAITVSMTVELVSAMRLTTRE</sequence>
<comment type="subcellular location">
    <subcellularLocation>
        <location evidence="1">Membrane</location>
        <topology evidence="1">Multi-pass membrane protein</topology>
    </subcellularLocation>
</comment>
<feature type="transmembrane region" description="Helical" evidence="6">
    <location>
        <begin position="37"/>
        <end position="57"/>
    </location>
</feature>
<name>A0A2T1A0T0_9ACTN</name>
<dbReference type="InterPro" id="IPR005226">
    <property type="entry name" value="UPF0014_fam"/>
</dbReference>
<keyword evidence="4 6" id="KW-1133">Transmembrane helix</keyword>
<dbReference type="GO" id="GO:0005886">
    <property type="term" value="C:plasma membrane"/>
    <property type="evidence" value="ECO:0007669"/>
    <property type="project" value="TreeGrafter"/>
</dbReference>
<gene>
    <name evidence="7" type="ORF">CLV47_10682</name>
</gene>
<dbReference type="Pfam" id="PF03649">
    <property type="entry name" value="UPF0014"/>
    <property type="match status" value="1"/>
</dbReference>
<accession>A0A2T1A0T0</accession>
<dbReference type="PANTHER" id="PTHR30028">
    <property type="entry name" value="UPF0014 INNER MEMBRANE PROTEIN YBBM-RELATED"/>
    <property type="match status" value="1"/>
</dbReference>
<feature type="transmembrane region" description="Helical" evidence="6">
    <location>
        <begin position="92"/>
        <end position="115"/>
    </location>
</feature>
<dbReference type="AlphaFoldDB" id="A0A2T1A0T0"/>
<keyword evidence="3 6" id="KW-0812">Transmembrane</keyword>
<feature type="transmembrane region" description="Helical" evidence="6">
    <location>
        <begin position="121"/>
        <end position="142"/>
    </location>
</feature>